<protein>
    <submittedName>
        <fullName evidence="3">Isochorismatase family protein</fullName>
    </submittedName>
</protein>
<gene>
    <name evidence="3" type="ORF">JMJ56_32250</name>
</gene>
<sequence length="83" mass="9103">MVTGCTTSICVESTVRDAMFRGYHCVVLEDCTGASIEAGLPRSNHEASLLAIQLLFGWVSDVGRFAEALDISAQLGRSHRRRY</sequence>
<evidence type="ECO:0000313" key="4">
    <source>
        <dbReference type="Proteomes" id="UP000660885"/>
    </source>
</evidence>
<dbReference type="RefSeq" id="WP_202835971.1">
    <property type="nucleotide sequence ID" value="NZ_JAETWB010000092.1"/>
</dbReference>
<dbReference type="Gene3D" id="3.40.50.850">
    <property type="entry name" value="Isochorismatase-like"/>
    <property type="match status" value="1"/>
</dbReference>
<dbReference type="PANTHER" id="PTHR43540:SF6">
    <property type="entry name" value="ISOCHORISMATASE-LIKE DOMAIN-CONTAINING PROTEIN"/>
    <property type="match status" value="1"/>
</dbReference>
<comment type="caution">
    <text evidence="3">The sequence shown here is derived from an EMBL/GenBank/DDBJ whole genome shotgun (WGS) entry which is preliminary data.</text>
</comment>
<evidence type="ECO:0000259" key="2">
    <source>
        <dbReference type="Pfam" id="PF00857"/>
    </source>
</evidence>
<dbReference type="SUPFAM" id="SSF52499">
    <property type="entry name" value="Isochorismatase-like hydrolases"/>
    <property type="match status" value="1"/>
</dbReference>
<dbReference type="PANTHER" id="PTHR43540">
    <property type="entry name" value="PEROXYUREIDOACRYLATE/UREIDOACRYLATE AMIDOHYDROLASE-RELATED"/>
    <property type="match status" value="1"/>
</dbReference>
<dbReference type="InterPro" id="IPR000868">
    <property type="entry name" value="Isochorismatase-like_dom"/>
</dbReference>
<proteinExistence type="predicted"/>
<reference evidence="3 4" key="1">
    <citation type="submission" date="2021-01" db="EMBL/GenBank/DDBJ databases">
        <title>Belnapia mucosa sp. nov. and Belnapia arida sp. nov., isolated from the Tabernas Desert (Almeria, Spain).</title>
        <authorList>
            <person name="Molina-Menor E."/>
            <person name="Vidal-Verdu A."/>
            <person name="Calonge A."/>
            <person name="Satari L."/>
            <person name="Pereto J."/>
            <person name="Porcar M."/>
        </authorList>
    </citation>
    <scope>NUCLEOTIDE SEQUENCE [LARGE SCALE GENOMIC DNA]</scope>
    <source>
        <strain evidence="3 4">T18</strain>
    </source>
</reference>
<keyword evidence="1" id="KW-0378">Hydrolase</keyword>
<dbReference type="Pfam" id="PF00857">
    <property type="entry name" value="Isochorismatase"/>
    <property type="match status" value="1"/>
</dbReference>
<dbReference type="Proteomes" id="UP000660885">
    <property type="component" value="Unassembled WGS sequence"/>
</dbReference>
<dbReference type="EMBL" id="JAETWB010000092">
    <property type="protein sequence ID" value="MBL6082638.1"/>
    <property type="molecule type" value="Genomic_DNA"/>
</dbReference>
<feature type="domain" description="Isochorismatase-like" evidence="2">
    <location>
        <begin position="1"/>
        <end position="62"/>
    </location>
</feature>
<keyword evidence="4" id="KW-1185">Reference proteome</keyword>
<name>A0ABS1UD71_9PROT</name>
<evidence type="ECO:0000313" key="3">
    <source>
        <dbReference type="EMBL" id="MBL6082638.1"/>
    </source>
</evidence>
<dbReference type="InterPro" id="IPR036380">
    <property type="entry name" value="Isochorismatase-like_sf"/>
</dbReference>
<accession>A0ABS1UD71</accession>
<dbReference type="InterPro" id="IPR050272">
    <property type="entry name" value="Isochorismatase-like_hydrls"/>
</dbReference>
<organism evidence="3 4">
    <name type="scientific">Belnapia arida</name>
    <dbReference type="NCBI Taxonomy" id="2804533"/>
    <lineage>
        <taxon>Bacteria</taxon>
        <taxon>Pseudomonadati</taxon>
        <taxon>Pseudomonadota</taxon>
        <taxon>Alphaproteobacteria</taxon>
        <taxon>Acetobacterales</taxon>
        <taxon>Roseomonadaceae</taxon>
        <taxon>Belnapia</taxon>
    </lineage>
</organism>
<evidence type="ECO:0000256" key="1">
    <source>
        <dbReference type="ARBA" id="ARBA00022801"/>
    </source>
</evidence>